<dbReference type="PROSITE" id="PS51462">
    <property type="entry name" value="NUDIX"/>
    <property type="match status" value="1"/>
</dbReference>
<dbReference type="InterPro" id="IPR045121">
    <property type="entry name" value="CoAse"/>
</dbReference>
<accession>A0A5E8BJ24</accession>
<feature type="transmembrane region" description="Helical" evidence="1">
    <location>
        <begin position="348"/>
        <end position="368"/>
    </location>
</feature>
<dbReference type="SUPFAM" id="SSF55811">
    <property type="entry name" value="Nudix"/>
    <property type="match status" value="1"/>
</dbReference>
<evidence type="ECO:0000313" key="3">
    <source>
        <dbReference type="EMBL" id="VVT49496.1"/>
    </source>
</evidence>
<dbReference type="InterPro" id="IPR000086">
    <property type="entry name" value="NUDIX_hydrolase_dom"/>
</dbReference>
<protein>
    <recommendedName>
        <fullName evidence="2">Nudix hydrolase domain-containing protein</fullName>
    </recommendedName>
</protein>
<organism evidence="3 4">
    <name type="scientific">Magnusiomyces paraingens</name>
    <dbReference type="NCBI Taxonomy" id="2606893"/>
    <lineage>
        <taxon>Eukaryota</taxon>
        <taxon>Fungi</taxon>
        <taxon>Dikarya</taxon>
        <taxon>Ascomycota</taxon>
        <taxon>Saccharomycotina</taxon>
        <taxon>Dipodascomycetes</taxon>
        <taxon>Dipodascales</taxon>
        <taxon>Dipodascaceae</taxon>
        <taxon>Magnusiomyces</taxon>
    </lineage>
</organism>
<reference evidence="3 4" key="1">
    <citation type="submission" date="2019-09" db="EMBL/GenBank/DDBJ databases">
        <authorList>
            <person name="Brejova B."/>
        </authorList>
    </citation>
    <scope>NUCLEOTIDE SEQUENCE [LARGE SCALE GENOMIC DNA]</scope>
</reference>
<dbReference type="GO" id="GO:0010945">
    <property type="term" value="F:coenzyme A diphosphatase activity"/>
    <property type="evidence" value="ECO:0007669"/>
    <property type="project" value="InterPro"/>
</dbReference>
<dbReference type="EMBL" id="CABVLU010000002">
    <property type="protein sequence ID" value="VVT49496.1"/>
    <property type="molecule type" value="Genomic_DNA"/>
</dbReference>
<dbReference type="PANTHER" id="PTHR12992:SF44">
    <property type="entry name" value="NUDIX HYDROLASE DOMAIN-CONTAINING PROTEIN"/>
    <property type="match status" value="1"/>
</dbReference>
<dbReference type="AlphaFoldDB" id="A0A5E8BJ24"/>
<dbReference type="CDD" id="cd03426">
    <property type="entry name" value="NUDIX_CoAse_Nudt7"/>
    <property type="match status" value="1"/>
</dbReference>
<evidence type="ECO:0000256" key="1">
    <source>
        <dbReference type="SAM" id="Phobius"/>
    </source>
</evidence>
<dbReference type="InterPro" id="IPR015797">
    <property type="entry name" value="NUDIX_hydrolase-like_dom_sf"/>
</dbReference>
<keyword evidence="1" id="KW-1133">Transmembrane helix</keyword>
<dbReference type="GeneID" id="43581117"/>
<sequence length="374" mass="42164">MTQQTPPPSISQIGDALRNISTNFHGIHVEDDIVKRRSSVALILRFPNLATCDLDSDPSSVTDLINAGTDASISSYPEILFIKRTSRKGDRWSGHVALPGGKRDPDDESDEACAVRETLEEVGFDLNKLGRLVGPLDQRLVKTSWGRITLMTLCPFVYVLTPDAVRLSYKESLLTLQPTEIDRAFWIPVDQLYFPERASSFETVGLGDRLRLHKSPFLPKPLVSTLSRINAFGEMHFGAIDLTEPRDMVLSVPNETDKAVLPYKLWGLTHGVIVDLLELFQPHSAAQFFLFPTLTAPDIRFFIYVFSYNYVKTKRDAFLRGPVNRYHEGQLDITGKALANYFPFLAKAIYAGLAFRVTLIAAIIYFILRRKLRK</sequence>
<keyword evidence="1" id="KW-0472">Membrane</keyword>
<dbReference type="RefSeq" id="XP_031852908.1">
    <property type="nucleotide sequence ID" value="XM_031997017.1"/>
</dbReference>
<dbReference type="Pfam" id="PF00293">
    <property type="entry name" value="NUDIX"/>
    <property type="match status" value="1"/>
</dbReference>
<dbReference type="OrthoDB" id="206213at2759"/>
<keyword evidence="4" id="KW-1185">Reference proteome</keyword>
<name>A0A5E8BJ24_9ASCO</name>
<gene>
    <name evidence="3" type="ORF">SAPINGB_P002298</name>
</gene>
<dbReference type="Gene3D" id="3.90.79.10">
    <property type="entry name" value="Nucleoside Triphosphate Pyrophosphohydrolase"/>
    <property type="match status" value="1"/>
</dbReference>
<proteinExistence type="predicted"/>
<feature type="domain" description="Nudix hydrolase" evidence="2">
    <location>
        <begin position="55"/>
        <end position="212"/>
    </location>
</feature>
<keyword evidence="1" id="KW-0812">Transmembrane</keyword>
<evidence type="ECO:0000259" key="2">
    <source>
        <dbReference type="PROSITE" id="PS51462"/>
    </source>
</evidence>
<evidence type="ECO:0000313" key="4">
    <source>
        <dbReference type="Proteomes" id="UP000398389"/>
    </source>
</evidence>
<dbReference type="PANTHER" id="PTHR12992">
    <property type="entry name" value="NUDIX HYDROLASE"/>
    <property type="match status" value="1"/>
</dbReference>
<dbReference type="Proteomes" id="UP000398389">
    <property type="component" value="Unassembled WGS sequence"/>
</dbReference>